<keyword evidence="1" id="KW-0963">Cytoplasm</keyword>
<keyword evidence="10" id="KW-1185">Reference proteome</keyword>
<protein>
    <submittedName>
        <fullName evidence="9">Molybdenum cofactor guanylyltransferase</fullName>
    </submittedName>
</protein>
<keyword evidence="9" id="KW-0548">Nucleotidyltransferase</keyword>
<dbReference type="GO" id="GO:0016779">
    <property type="term" value="F:nucleotidyltransferase activity"/>
    <property type="evidence" value="ECO:0007669"/>
    <property type="project" value="UniProtKB-KW"/>
</dbReference>
<comment type="caution">
    <text evidence="9">The sequence shown here is derived from an EMBL/GenBank/DDBJ whole genome shotgun (WGS) entry which is preliminary data.</text>
</comment>
<evidence type="ECO:0000256" key="2">
    <source>
        <dbReference type="ARBA" id="ARBA00022679"/>
    </source>
</evidence>
<evidence type="ECO:0000256" key="4">
    <source>
        <dbReference type="ARBA" id="ARBA00022741"/>
    </source>
</evidence>
<name>A0A5C5TV49_9GAMM</name>
<dbReference type="Pfam" id="PF12804">
    <property type="entry name" value="NTP_transf_3"/>
    <property type="match status" value="1"/>
</dbReference>
<evidence type="ECO:0000256" key="6">
    <source>
        <dbReference type="ARBA" id="ARBA00023134"/>
    </source>
</evidence>
<reference evidence="9 10" key="1">
    <citation type="submission" date="2019-07" db="EMBL/GenBank/DDBJ databases">
        <title>Luteimonas sp. YD-1 nov., isolated from acidic soil.</title>
        <authorList>
            <person name="Zhou J."/>
        </authorList>
    </citation>
    <scope>NUCLEOTIDE SEQUENCE [LARGE SCALE GENOMIC DNA]</scope>
    <source>
        <strain evidence="9 10">YD-1</strain>
    </source>
</reference>
<dbReference type="EMBL" id="VOHE01000008">
    <property type="protein sequence ID" value="TWT17409.1"/>
    <property type="molecule type" value="Genomic_DNA"/>
</dbReference>
<dbReference type="CDD" id="cd02503">
    <property type="entry name" value="MobA"/>
    <property type="match status" value="1"/>
</dbReference>
<dbReference type="Gene3D" id="3.90.550.10">
    <property type="entry name" value="Spore Coat Polysaccharide Biosynthesis Protein SpsA, Chain A"/>
    <property type="match status" value="1"/>
</dbReference>
<evidence type="ECO:0000256" key="3">
    <source>
        <dbReference type="ARBA" id="ARBA00022723"/>
    </source>
</evidence>
<dbReference type="InterPro" id="IPR029044">
    <property type="entry name" value="Nucleotide-diphossugar_trans"/>
</dbReference>
<accession>A0A5C5TV49</accession>
<evidence type="ECO:0000256" key="5">
    <source>
        <dbReference type="ARBA" id="ARBA00022842"/>
    </source>
</evidence>
<dbReference type="Proteomes" id="UP000315949">
    <property type="component" value="Unassembled WGS sequence"/>
</dbReference>
<dbReference type="GO" id="GO:1902758">
    <property type="term" value="P:bis(molybdopterin guanine dinucleotide)molybdenum biosynthetic process"/>
    <property type="evidence" value="ECO:0007669"/>
    <property type="project" value="TreeGrafter"/>
</dbReference>
<keyword evidence="6" id="KW-0342">GTP-binding</keyword>
<keyword evidence="5" id="KW-0460">Magnesium</keyword>
<dbReference type="PANTHER" id="PTHR19136">
    <property type="entry name" value="MOLYBDENUM COFACTOR GUANYLYLTRANSFERASE"/>
    <property type="match status" value="1"/>
</dbReference>
<dbReference type="InterPro" id="IPR013482">
    <property type="entry name" value="Molybde_CF_guanTrfase"/>
</dbReference>
<keyword evidence="2 9" id="KW-0808">Transferase</keyword>
<dbReference type="RefSeq" id="WP_146313426.1">
    <property type="nucleotide sequence ID" value="NZ_VOHE01000008.1"/>
</dbReference>
<proteinExistence type="predicted"/>
<evidence type="ECO:0000259" key="8">
    <source>
        <dbReference type="Pfam" id="PF12804"/>
    </source>
</evidence>
<dbReference type="OrthoDB" id="9788394at2"/>
<feature type="domain" description="MobA-like NTP transferase" evidence="8">
    <location>
        <begin position="14"/>
        <end position="154"/>
    </location>
</feature>
<sequence>MADAIARGGLVLGLLAGGRARRLGGLDKAWLQREGQPQVLRLARALAGDVDHVLVSANRDLARYAAHGLAAVPDRVADAGPIGALDALAAACRAPWLLTLPVDVVEVPGGLLQALASGRAANGARLHDGHGPQPLVALWRTGALRDAVATALAAREHAVHALQARLGMAEVRLDGVRLGNLNTPGDLRAAGVQVEEP</sequence>
<dbReference type="SUPFAM" id="SSF53448">
    <property type="entry name" value="Nucleotide-diphospho-sugar transferases"/>
    <property type="match status" value="1"/>
</dbReference>
<evidence type="ECO:0000256" key="7">
    <source>
        <dbReference type="ARBA" id="ARBA00023150"/>
    </source>
</evidence>
<dbReference type="GO" id="GO:0046872">
    <property type="term" value="F:metal ion binding"/>
    <property type="evidence" value="ECO:0007669"/>
    <property type="project" value="UniProtKB-KW"/>
</dbReference>
<dbReference type="InterPro" id="IPR025877">
    <property type="entry name" value="MobA-like_NTP_Trfase"/>
</dbReference>
<evidence type="ECO:0000313" key="9">
    <source>
        <dbReference type="EMBL" id="TWT17409.1"/>
    </source>
</evidence>
<gene>
    <name evidence="9" type="ORF">FQY79_13485</name>
</gene>
<evidence type="ECO:0000256" key="1">
    <source>
        <dbReference type="ARBA" id="ARBA00022490"/>
    </source>
</evidence>
<organism evidence="9 10">
    <name type="scientific">Luteimonas wenzhouensis</name>
    <dbReference type="NCBI Taxonomy" id="2599615"/>
    <lineage>
        <taxon>Bacteria</taxon>
        <taxon>Pseudomonadati</taxon>
        <taxon>Pseudomonadota</taxon>
        <taxon>Gammaproteobacteria</taxon>
        <taxon>Lysobacterales</taxon>
        <taxon>Lysobacteraceae</taxon>
        <taxon>Luteimonas</taxon>
    </lineage>
</organism>
<keyword evidence="7" id="KW-0501">Molybdenum cofactor biosynthesis</keyword>
<keyword evidence="4" id="KW-0547">Nucleotide-binding</keyword>
<dbReference type="GO" id="GO:0005525">
    <property type="term" value="F:GTP binding"/>
    <property type="evidence" value="ECO:0007669"/>
    <property type="project" value="UniProtKB-KW"/>
</dbReference>
<evidence type="ECO:0000313" key="10">
    <source>
        <dbReference type="Proteomes" id="UP000315949"/>
    </source>
</evidence>
<keyword evidence="3" id="KW-0479">Metal-binding</keyword>
<dbReference type="AlphaFoldDB" id="A0A5C5TV49"/>
<dbReference type="PANTHER" id="PTHR19136:SF81">
    <property type="entry name" value="MOLYBDENUM COFACTOR GUANYLYLTRANSFERASE"/>
    <property type="match status" value="1"/>
</dbReference>